<dbReference type="InterPro" id="IPR016159">
    <property type="entry name" value="Cullin_repeat-like_dom_sf"/>
</dbReference>
<dbReference type="GO" id="GO:0006887">
    <property type="term" value="P:exocytosis"/>
    <property type="evidence" value="ECO:0007669"/>
    <property type="project" value="UniProtKB-KW"/>
</dbReference>
<feature type="domain" description="Exocyst complex subunit Exo70 C-terminal" evidence="4">
    <location>
        <begin position="12"/>
        <end position="138"/>
    </location>
</feature>
<organism evidence="6">
    <name type="scientific">Brassica campestris</name>
    <name type="common">Field mustard</name>
    <dbReference type="NCBI Taxonomy" id="3711"/>
    <lineage>
        <taxon>Eukaryota</taxon>
        <taxon>Viridiplantae</taxon>
        <taxon>Streptophyta</taxon>
        <taxon>Embryophyta</taxon>
        <taxon>Tracheophyta</taxon>
        <taxon>Spermatophyta</taxon>
        <taxon>Magnoliopsida</taxon>
        <taxon>eudicotyledons</taxon>
        <taxon>Gunneridae</taxon>
        <taxon>Pentapetalae</taxon>
        <taxon>rosids</taxon>
        <taxon>malvids</taxon>
        <taxon>Brassicales</taxon>
        <taxon>Brassicaceae</taxon>
        <taxon>Brassiceae</taxon>
        <taxon>Brassica</taxon>
    </lineage>
</organism>
<dbReference type="EMBL" id="LR031577">
    <property type="protein sequence ID" value="VDD18221.1"/>
    <property type="molecule type" value="Genomic_DNA"/>
</dbReference>
<dbReference type="InterPro" id="IPR046364">
    <property type="entry name" value="Exo70_C"/>
</dbReference>
<keyword evidence="2 3" id="KW-0813">Transport</keyword>
<sequence>MVEQQKKKRFALFLIKCDSEFVKKVNGGYFNIFVSTCGEDGEQWDLFRVHEANVNQYAEKFEKLAWGKVLTSLPENPAEKITPEIAKELFASFNEELEAAYRKQISWVIPDPKLRDQTKILLSQTLMLVCTEFYEINRFGLGENTFNAR</sequence>
<dbReference type="GO" id="GO:0000145">
    <property type="term" value="C:exocyst"/>
    <property type="evidence" value="ECO:0007669"/>
    <property type="project" value="InterPro"/>
</dbReference>
<evidence type="ECO:0000313" key="5">
    <source>
        <dbReference type="EMBL" id="CAG7910535.1"/>
    </source>
</evidence>
<evidence type="ECO:0000256" key="1">
    <source>
        <dbReference type="ARBA" id="ARBA00006756"/>
    </source>
</evidence>
<keyword evidence="3" id="KW-0268">Exocytosis</keyword>
<dbReference type="PANTHER" id="PTHR12542">
    <property type="entry name" value="EXOCYST COMPLEX PROTEIN EXO70"/>
    <property type="match status" value="1"/>
</dbReference>
<dbReference type="GO" id="GO:0015031">
    <property type="term" value="P:protein transport"/>
    <property type="evidence" value="ECO:0007669"/>
    <property type="project" value="UniProtKB-KW"/>
</dbReference>
<comment type="similarity">
    <text evidence="1 3">Belongs to the EXO70 family.</text>
</comment>
<dbReference type="AlphaFoldDB" id="A0A3P6D5K8"/>
<dbReference type="Pfam" id="PF03081">
    <property type="entry name" value="Exo70_C"/>
    <property type="match status" value="1"/>
</dbReference>
<evidence type="ECO:0000313" key="6">
    <source>
        <dbReference type="EMBL" id="VDD18221.1"/>
    </source>
</evidence>
<dbReference type="Proteomes" id="UP000694005">
    <property type="component" value="Chromosome A10"/>
</dbReference>
<dbReference type="SUPFAM" id="SSF74788">
    <property type="entry name" value="Cullin repeat-like"/>
    <property type="match status" value="1"/>
</dbReference>
<evidence type="ECO:0000256" key="2">
    <source>
        <dbReference type="ARBA" id="ARBA00022448"/>
    </source>
</evidence>
<reference evidence="6" key="1">
    <citation type="submission" date="2018-11" db="EMBL/GenBank/DDBJ databases">
        <authorList>
            <consortium name="Genoscope - CEA"/>
            <person name="William W."/>
        </authorList>
    </citation>
    <scope>NUCLEOTIDE SEQUENCE</scope>
</reference>
<comment type="function">
    <text evidence="3">Component of the exocyst complex.</text>
</comment>
<keyword evidence="3" id="KW-0653">Protein transport</keyword>
<evidence type="ECO:0000256" key="3">
    <source>
        <dbReference type="RuleBase" id="RU365026"/>
    </source>
</evidence>
<dbReference type="GO" id="GO:0005546">
    <property type="term" value="F:phosphatidylinositol-4,5-bisphosphate binding"/>
    <property type="evidence" value="ECO:0007669"/>
    <property type="project" value="InterPro"/>
</dbReference>
<dbReference type="InterPro" id="IPR004140">
    <property type="entry name" value="Exo70"/>
</dbReference>
<dbReference type="EMBL" id="LS974626">
    <property type="protein sequence ID" value="CAG7910535.1"/>
    <property type="molecule type" value="Genomic_DNA"/>
</dbReference>
<gene>
    <name evidence="6" type="ORF">BRAA10T43779Z</name>
    <name evidence="5" type="ORF">BRAPAZ1V2_A10P17810.2</name>
</gene>
<name>A0A3P6D5K8_BRACM</name>
<dbReference type="PANTHER" id="PTHR12542:SF17">
    <property type="entry name" value="EXOCYST SUBUNIT EXO70 FAMILY PROTEIN"/>
    <property type="match status" value="1"/>
</dbReference>
<protein>
    <recommendedName>
        <fullName evidence="3">Exocyst subunit Exo70 family protein</fullName>
    </recommendedName>
</protein>
<evidence type="ECO:0000259" key="4">
    <source>
        <dbReference type="Pfam" id="PF03081"/>
    </source>
</evidence>
<dbReference type="Gene3D" id="1.20.1280.170">
    <property type="entry name" value="Exocyst complex component Exo70"/>
    <property type="match status" value="1"/>
</dbReference>
<proteinExistence type="inferred from homology"/>
<dbReference type="Gramene" id="A10p17810.2_BraZ1">
    <property type="protein sequence ID" value="A10p17810.2_BraZ1.CDS"/>
    <property type="gene ID" value="A10g17810.2_BraZ1"/>
</dbReference>
<accession>A0A3P6D5K8</accession>